<dbReference type="InterPro" id="IPR010982">
    <property type="entry name" value="Lambda_DNA-bd_dom_sf"/>
</dbReference>
<name>A0A7K1FVP8_9ACTN</name>
<dbReference type="CDD" id="cd01392">
    <property type="entry name" value="HTH_LacI"/>
    <property type="match status" value="1"/>
</dbReference>
<dbReference type="InterPro" id="IPR028082">
    <property type="entry name" value="Peripla_BP_I"/>
</dbReference>
<evidence type="ECO:0000313" key="7">
    <source>
        <dbReference type="Proteomes" id="UP000460221"/>
    </source>
</evidence>
<evidence type="ECO:0000256" key="2">
    <source>
        <dbReference type="ARBA" id="ARBA00023015"/>
    </source>
</evidence>
<gene>
    <name evidence="6" type="ORF">GIS00_23450</name>
</gene>
<dbReference type="AlphaFoldDB" id="A0A7K1FVP8"/>
<dbReference type="Gene3D" id="3.40.50.2300">
    <property type="match status" value="2"/>
</dbReference>
<dbReference type="GO" id="GO:0003700">
    <property type="term" value="F:DNA-binding transcription factor activity"/>
    <property type="evidence" value="ECO:0007669"/>
    <property type="project" value="TreeGrafter"/>
</dbReference>
<dbReference type="InterPro" id="IPR000843">
    <property type="entry name" value="HTH_LacI"/>
</dbReference>
<keyword evidence="4" id="KW-0804">Transcription</keyword>
<evidence type="ECO:0000256" key="4">
    <source>
        <dbReference type="ARBA" id="ARBA00023163"/>
    </source>
</evidence>
<organism evidence="6 7">
    <name type="scientific">Nakamurella alba</name>
    <dbReference type="NCBI Taxonomy" id="2665158"/>
    <lineage>
        <taxon>Bacteria</taxon>
        <taxon>Bacillati</taxon>
        <taxon>Actinomycetota</taxon>
        <taxon>Actinomycetes</taxon>
        <taxon>Nakamurellales</taxon>
        <taxon>Nakamurellaceae</taxon>
        <taxon>Nakamurella</taxon>
    </lineage>
</organism>
<dbReference type="EMBL" id="WLYK01000012">
    <property type="protein sequence ID" value="MTD16894.1"/>
    <property type="molecule type" value="Genomic_DNA"/>
</dbReference>
<comment type="caution">
    <text evidence="6">The sequence shown here is derived from an EMBL/GenBank/DDBJ whole genome shotgun (WGS) entry which is preliminary data.</text>
</comment>
<dbReference type="Gene3D" id="1.10.260.40">
    <property type="entry name" value="lambda repressor-like DNA-binding domains"/>
    <property type="match status" value="1"/>
</dbReference>
<evidence type="ECO:0000256" key="1">
    <source>
        <dbReference type="ARBA" id="ARBA00022491"/>
    </source>
</evidence>
<evidence type="ECO:0000259" key="5">
    <source>
        <dbReference type="PROSITE" id="PS50932"/>
    </source>
</evidence>
<reference evidence="6 7" key="1">
    <citation type="submission" date="2019-11" db="EMBL/GenBank/DDBJ databases">
        <authorList>
            <person name="Jiang L.-Q."/>
        </authorList>
    </citation>
    <scope>NUCLEOTIDE SEQUENCE [LARGE SCALE GENOMIC DNA]</scope>
    <source>
        <strain evidence="6 7">YIM 132087</strain>
    </source>
</reference>
<dbReference type="Pfam" id="PF00356">
    <property type="entry name" value="LacI"/>
    <property type="match status" value="1"/>
</dbReference>
<keyword evidence="7" id="KW-1185">Reference proteome</keyword>
<evidence type="ECO:0000313" key="6">
    <source>
        <dbReference type="EMBL" id="MTD16894.1"/>
    </source>
</evidence>
<dbReference type="SUPFAM" id="SSF53822">
    <property type="entry name" value="Periplasmic binding protein-like I"/>
    <property type="match status" value="1"/>
</dbReference>
<dbReference type="PANTHER" id="PTHR30146">
    <property type="entry name" value="LACI-RELATED TRANSCRIPTIONAL REPRESSOR"/>
    <property type="match status" value="1"/>
</dbReference>
<dbReference type="PROSITE" id="PS50932">
    <property type="entry name" value="HTH_LACI_2"/>
    <property type="match status" value="1"/>
</dbReference>
<dbReference type="Proteomes" id="UP000460221">
    <property type="component" value="Unassembled WGS sequence"/>
</dbReference>
<dbReference type="GO" id="GO:0000976">
    <property type="term" value="F:transcription cis-regulatory region binding"/>
    <property type="evidence" value="ECO:0007669"/>
    <property type="project" value="TreeGrafter"/>
</dbReference>
<dbReference type="Pfam" id="PF13377">
    <property type="entry name" value="Peripla_BP_3"/>
    <property type="match status" value="1"/>
</dbReference>
<evidence type="ECO:0000256" key="3">
    <source>
        <dbReference type="ARBA" id="ARBA00023125"/>
    </source>
</evidence>
<keyword evidence="1" id="KW-0678">Repressor</keyword>
<dbReference type="CDD" id="cd06267">
    <property type="entry name" value="PBP1_LacI_sugar_binding-like"/>
    <property type="match status" value="1"/>
</dbReference>
<keyword evidence="2" id="KW-0805">Transcription regulation</keyword>
<dbReference type="PANTHER" id="PTHR30146:SF148">
    <property type="entry name" value="HTH-TYPE TRANSCRIPTIONAL REPRESSOR PURR-RELATED"/>
    <property type="match status" value="1"/>
</dbReference>
<dbReference type="SMART" id="SM00354">
    <property type="entry name" value="HTH_LACI"/>
    <property type="match status" value="1"/>
</dbReference>
<dbReference type="InterPro" id="IPR046335">
    <property type="entry name" value="LacI/GalR-like_sensor"/>
</dbReference>
<sequence length="328" mass="34514">MKVTMEDVAREAGVSRSLVSLAFRGAYGVNEATRDHILAVAGRMNYQPNSAAATLASRGTSTLGVFLLDLHNELFADVHDGIREVAGPAGRELLLTVGSIGGNLDRPALDLLVRARVDVVIAAGLLLSDDELAPYRRSLKLVSVMREVPEADNVLSDNVLGAGLAIDHLLGLGHRRIVHLASPRSDGYGGRREGYMRAMKQAGAKPRVVVSDYSRTEAAKAIAPVLDGAAPPTAIFAHNDQTALGVLDALHLRNLRVPEDVSVVGYDNTSASRPPGIALTTVDVHAGRLGRLAAEAAIARAADPAADPHEVRTTPSLVVRGTTAAPPR</sequence>
<proteinExistence type="predicted"/>
<dbReference type="SUPFAM" id="SSF47413">
    <property type="entry name" value="lambda repressor-like DNA-binding domains"/>
    <property type="match status" value="1"/>
</dbReference>
<feature type="domain" description="HTH lacI-type" evidence="5">
    <location>
        <begin position="3"/>
        <end position="57"/>
    </location>
</feature>
<dbReference type="RefSeq" id="WP_154770903.1">
    <property type="nucleotide sequence ID" value="NZ_WLYK01000012.1"/>
</dbReference>
<accession>A0A7K1FVP8</accession>
<protein>
    <submittedName>
        <fullName evidence="6">LacI family DNA-binding transcriptional regulator</fullName>
    </submittedName>
</protein>
<keyword evidence="3 6" id="KW-0238">DNA-binding</keyword>